<organism evidence="3">
    <name type="scientific">Octopus bimaculoides</name>
    <name type="common">California two-spotted octopus</name>
    <dbReference type="NCBI Taxonomy" id="37653"/>
    <lineage>
        <taxon>Eukaryota</taxon>
        <taxon>Metazoa</taxon>
        <taxon>Spiralia</taxon>
        <taxon>Lophotrochozoa</taxon>
        <taxon>Mollusca</taxon>
        <taxon>Cephalopoda</taxon>
        <taxon>Coleoidea</taxon>
        <taxon>Octopodiformes</taxon>
        <taxon>Octopoda</taxon>
        <taxon>Incirrata</taxon>
        <taxon>Octopodidae</taxon>
        <taxon>Octopus</taxon>
    </lineage>
</organism>
<name>A0A0L8GSS9_OCTBM</name>
<dbReference type="OrthoDB" id="6155655at2759"/>
<accession>A0A0L8GSS9</accession>
<dbReference type="STRING" id="37653.A0A0L8GSS9"/>
<dbReference type="GO" id="GO:0006281">
    <property type="term" value="P:DNA repair"/>
    <property type="evidence" value="ECO:0007669"/>
    <property type="project" value="UniProtKB-KW"/>
</dbReference>
<keyword evidence="1" id="KW-0227">DNA damage</keyword>
<dbReference type="GO" id="GO:0016887">
    <property type="term" value="F:ATP hydrolysis activity"/>
    <property type="evidence" value="ECO:0007669"/>
    <property type="project" value="RHEA"/>
</dbReference>
<dbReference type="Pfam" id="PF05970">
    <property type="entry name" value="PIF1"/>
    <property type="match status" value="1"/>
</dbReference>
<keyword evidence="1" id="KW-0347">Helicase</keyword>
<comment type="catalytic activity">
    <reaction evidence="1">
        <text>ATP + H2O = ADP + phosphate + H(+)</text>
        <dbReference type="Rhea" id="RHEA:13065"/>
        <dbReference type="ChEBI" id="CHEBI:15377"/>
        <dbReference type="ChEBI" id="CHEBI:15378"/>
        <dbReference type="ChEBI" id="CHEBI:30616"/>
        <dbReference type="ChEBI" id="CHEBI:43474"/>
        <dbReference type="ChEBI" id="CHEBI:456216"/>
        <dbReference type="EC" id="5.6.2.3"/>
    </reaction>
</comment>
<evidence type="ECO:0000256" key="1">
    <source>
        <dbReference type="RuleBase" id="RU363044"/>
    </source>
</evidence>
<keyword evidence="1" id="KW-0378">Hydrolase</keyword>
<dbReference type="PANTHER" id="PTHR10492:SF95">
    <property type="entry name" value="HELITRON HELICASE-LIKE DOMAIN-CONTAINING PROTEIN"/>
    <property type="match status" value="1"/>
</dbReference>
<feature type="domain" description="DNA helicase Pif1-like DEAD-box helicase" evidence="2">
    <location>
        <begin position="106"/>
        <end position="245"/>
    </location>
</feature>
<comment type="similarity">
    <text evidence="1">Belongs to the helicase family.</text>
</comment>
<dbReference type="InterPro" id="IPR027417">
    <property type="entry name" value="P-loop_NTPase"/>
</dbReference>
<dbReference type="GO" id="GO:0005524">
    <property type="term" value="F:ATP binding"/>
    <property type="evidence" value="ECO:0007669"/>
    <property type="project" value="UniProtKB-KW"/>
</dbReference>
<gene>
    <name evidence="3" type="ORF">OCBIM_22028782mg</name>
</gene>
<keyword evidence="1" id="KW-0234">DNA repair</keyword>
<evidence type="ECO:0000313" key="3">
    <source>
        <dbReference type="EMBL" id="KOF79879.1"/>
    </source>
</evidence>
<dbReference type="EC" id="5.6.2.3" evidence="1"/>
<dbReference type="EMBL" id="KQ420583">
    <property type="protein sequence ID" value="KOF79879.1"/>
    <property type="molecule type" value="Genomic_DNA"/>
</dbReference>
<keyword evidence="1" id="KW-0067">ATP-binding</keyword>
<sequence length="288" mass="32514">MLVYCSLANPQSFWEKYRDSMCLDIFMQSHYTSTDMTLQFRPATYNRGLLLLEDTILEMSDHPLNSYCIESPYKENEVLCNQYLLRETCYNTARLLSYVEEREKLLNPEQAVAYNSILTMLEDTTGGILFFDAPGGTGKTFLLPQPPSCQSGQIAIAMVSSRKASTLLDCGRTVHSTFKLLFNISHVENPTTNINKNSDEAVVFQKCKLIVWDKATMSHKNALNAINTMLQDLCSNSKLFGGIQMFDNIFEATIITGKGTGKSAFIPRVPLILTDCVFVMKRVQFLIQ</sequence>
<reference evidence="3" key="1">
    <citation type="submission" date="2015-07" db="EMBL/GenBank/DDBJ databases">
        <title>MeaNS - Measles Nucleotide Surveillance Program.</title>
        <authorList>
            <person name="Tran T."/>
            <person name="Druce J."/>
        </authorList>
    </citation>
    <scope>NUCLEOTIDE SEQUENCE</scope>
    <source>
        <strain evidence="3">UCB-OBI-ISO-001</strain>
        <tissue evidence="3">Gonad</tissue>
    </source>
</reference>
<dbReference type="AlphaFoldDB" id="A0A0L8GSS9"/>
<dbReference type="InterPro" id="IPR010285">
    <property type="entry name" value="DNA_helicase_pif1-like_DEAD"/>
</dbReference>
<dbReference type="GO" id="GO:0043139">
    <property type="term" value="F:5'-3' DNA helicase activity"/>
    <property type="evidence" value="ECO:0007669"/>
    <property type="project" value="UniProtKB-EC"/>
</dbReference>
<dbReference type="GO" id="GO:0000723">
    <property type="term" value="P:telomere maintenance"/>
    <property type="evidence" value="ECO:0007669"/>
    <property type="project" value="InterPro"/>
</dbReference>
<proteinExistence type="inferred from homology"/>
<comment type="cofactor">
    <cofactor evidence="1">
        <name>Mg(2+)</name>
        <dbReference type="ChEBI" id="CHEBI:18420"/>
    </cofactor>
</comment>
<evidence type="ECO:0000259" key="2">
    <source>
        <dbReference type="Pfam" id="PF05970"/>
    </source>
</evidence>
<dbReference type="Gene3D" id="3.40.50.300">
    <property type="entry name" value="P-loop containing nucleotide triphosphate hydrolases"/>
    <property type="match status" value="1"/>
</dbReference>
<dbReference type="PANTHER" id="PTHR10492">
    <property type="match status" value="1"/>
</dbReference>
<keyword evidence="1" id="KW-0547">Nucleotide-binding</keyword>
<dbReference type="SUPFAM" id="SSF52540">
    <property type="entry name" value="P-loop containing nucleoside triphosphate hydrolases"/>
    <property type="match status" value="1"/>
</dbReference>
<keyword evidence="1" id="KW-0233">DNA recombination</keyword>
<dbReference type="GO" id="GO:0006310">
    <property type="term" value="P:DNA recombination"/>
    <property type="evidence" value="ECO:0007669"/>
    <property type="project" value="UniProtKB-KW"/>
</dbReference>
<protein>
    <recommendedName>
        <fullName evidence="1">ATP-dependent DNA helicase</fullName>
        <ecNumber evidence="1">5.6.2.3</ecNumber>
    </recommendedName>
</protein>